<comment type="caution">
    <text evidence="1">The sequence shown here is derived from an EMBL/GenBank/DDBJ whole genome shotgun (WGS) entry which is preliminary data.</text>
</comment>
<evidence type="ECO:0000313" key="1">
    <source>
        <dbReference type="EMBL" id="MCC9644989.1"/>
    </source>
</evidence>
<protein>
    <submittedName>
        <fullName evidence="1">Uncharacterized protein</fullName>
    </submittedName>
</protein>
<organism evidence="1 2">
    <name type="scientific">Rhodopirellula halodulae</name>
    <dbReference type="NCBI Taxonomy" id="2894198"/>
    <lineage>
        <taxon>Bacteria</taxon>
        <taxon>Pseudomonadati</taxon>
        <taxon>Planctomycetota</taxon>
        <taxon>Planctomycetia</taxon>
        <taxon>Pirellulales</taxon>
        <taxon>Pirellulaceae</taxon>
        <taxon>Rhodopirellula</taxon>
    </lineage>
</organism>
<reference evidence="1" key="1">
    <citation type="submission" date="2021-11" db="EMBL/GenBank/DDBJ databases">
        <title>Genome sequence.</title>
        <authorList>
            <person name="Sun Q."/>
        </authorList>
    </citation>
    <scope>NUCLEOTIDE SEQUENCE</scope>
    <source>
        <strain evidence="1">JC740</strain>
    </source>
</reference>
<sequence length="186" mass="21347">MIRSIIQFFKRQRGDRRIFRFHDGKRWTYADPVMVHLLLKSHREYLHRHLAEARTGDLEAINICVDAARTAFATDDLPKADCVRLLFAFDIWKTVLRDRHDAFCRLAALHGCDVGKLDPERLTALYFARAESEIRQADTLRLGARAVHAELPRGWFTATRDTPDEATAAYEQHVNAIASTRTQAGM</sequence>
<dbReference type="EMBL" id="JAJKFW010000062">
    <property type="protein sequence ID" value="MCC9644989.1"/>
    <property type="molecule type" value="Genomic_DNA"/>
</dbReference>
<evidence type="ECO:0000313" key="2">
    <source>
        <dbReference type="Proteomes" id="UP001430306"/>
    </source>
</evidence>
<proteinExistence type="predicted"/>
<dbReference type="RefSeq" id="WP_230276646.1">
    <property type="nucleotide sequence ID" value="NZ_JAJKFW010000062.1"/>
</dbReference>
<accession>A0ABS8NN23</accession>
<name>A0ABS8NN23_9BACT</name>
<keyword evidence="2" id="KW-1185">Reference proteome</keyword>
<gene>
    <name evidence="1" type="ORF">LOC71_22155</name>
</gene>
<dbReference type="Proteomes" id="UP001430306">
    <property type="component" value="Unassembled WGS sequence"/>
</dbReference>